<evidence type="ECO:0000313" key="2">
    <source>
        <dbReference type="EMBL" id="MQL96876.1"/>
    </source>
</evidence>
<accession>A0A843VPE2</accession>
<evidence type="ECO:0000256" key="1">
    <source>
        <dbReference type="SAM" id="MobiDB-lite"/>
    </source>
</evidence>
<keyword evidence="3" id="KW-1185">Reference proteome</keyword>
<feature type="compositionally biased region" description="Low complexity" evidence="1">
    <location>
        <begin position="134"/>
        <end position="151"/>
    </location>
</feature>
<protein>
    <submittedName>
        <fullName evidence="2">Uncharacterized protein</fullName>
    </submittedName>
</protein>
<organism evidence="2 3">
    <name type="scientific">Colocasia esculenta</name>
    <name type="common">Wild taro</name>
    <name type="synonym">Arum esculentum</name>
    <dbReference type="NCBI Taxonomy" id="4460"/>
    <lineage>
        <taxon>Eukaryota</taxon>
        <taxon>Viridiplantae</taxon>
        <taxon>Streptophyta</taxon>
        <taxon>Embryophyta</taxon>
        <taxon>Tracheophyta</taxon>
        <taxon>Spermatophyta</taxon>
        <taxon>Magnoliopsida</taxon>
        <taxon>Liliopsida</taxon>
        <taxon>Araceae</taxon>
        <taxon>Aroideae</taxon>
        <taxon>Colocasieae</taxon>
        <taxon>Colocasia</taxon>
    </lineage>
</organism>
<dbReference type="Proteomes" id="UP000652761">
    <property type="component" value="Unassembled WGS sequence"/>
</dbReference>
<name>A0A843VPE2_COLES</name>
<feature type="region of interest" description="Disordered" evidence="1">
    <location>
        <begin position="128"/>
        <end position="151"/>
    </location>
</feature>
<reference evidence="2" key="1">
    <citation type="submission" date="2017-07" db="EMBL/GenBank/DDBJ databases">
        <title>Taro Niue Genome Assembly and Annotation.</title>
        <authorList>
            <person name="Atibalentja N."/>
            <person name="Keating K."/>
            <person name="Fields C.J."/>
        </authorList>
    </citation>
    <scope>NUCLEOTIDE SEQUENCE</scope>
    <source>
        <strain evidence="2">Niue_2</strain>
        <tissue evidence="2">Leaf</tissue>
    </source>
</reference>
<dbReference type="AlphaFoldDB" id="A0A843VPE2"/>
<gene>
    <name evidence="2" type="ORF">Taro_029557</name>
</gene>
<evidence type="ECO:0000313" key="3">
    <source>
        <dbReference type="Proteomes" id="UP000652761"/>
    </source>
</evidence>
<comment type="caution">
    <text evidence="2">The sequence shown here is derived from an EMBL/GenBank/DDBJ whole genome shotgun (WGS) entry which is preliminary data.</text>
</comment>
<sequence>MTWVMLPKRSGVEVTVRLFALAWRAQQRRGERCADMARTIEAVRRGRMAHRKCRKTLVPSPRRTSTIGPVAVSWRYLIGHHLAQCAAAHPCAGLDTCKRLAAVARRSGKKRSRFADLIRGSGDFSSLGKKKTASGIPRSGSGIPGRRSFPSSSPSSLFCDLSTARYPPIAAPFARPSGRGRPGHVSHTPSTSSLLVLGFFSRSSTFAVLIGRRLIFAGHETERDRLGGLVVGKRREGWRKRNGGRFQILFVDGMGKASGEGDRQGEMDSLLVTE</sequence>
<proteinExistence type="predicted"/>
<dbReference type="EMBL" id="NMUH01001971">
    <property type="protein sequence ID" value="MQL96876.1"/>
    <property type="molecule type" value="Genomic_DNA"/>
</dbReference>